<evidence type="ECO:0000313" key="1">
    <source>
        <dbReference type="EMBL" id="MYD91460.1"/>
    </source>
</evidence>
<sequence length="249" mass="27071">MPTPSLTVSGTYANGVEHVVGRYTLQLAGTRVAASFSTACFPVSYWAREVAAPLFTVPEPFRPPYPVLRTVEGRPVRADGAPDPDYPEPRRFLLRVDPDGAVHYVDDNHVEGVGHLAYSYSLDTVWGTTPAANDRAVLEILDRHWFGKAILFAEPPPVQFEVPAHAEIKRGTIPGAMVGAFVMFDADGRVTALGAPTNDSKARAGAPVYNFNGPLPPELGELHYLEHLDLGYQSHLAIDAKQRGSWGGR</sequence>
<dbReference type="AlphaFoldDB" id="A0A6B1DUG8"/>
<proteinExistence type="predicted"/>
<accession>A0A6B1DUG8</accession>
<organism evidence="1">
    <name type="scientific">Caldilineaceae bacterium SB0662_bin_9</name>
    <dbReference type="NCBI Taxonomy" id="2605258"/>
    <lineage>
        <taxon>Bacteria</taxon>
        <taxon>Bacillati</taxon>
        <taxon>Chloroflexota</taxon>
        <taxon>Caldilineae</taxon>
        <taxon>Caldilineales</taxon>
        <taxon>Caldilineaceae</taxon>
    </lineage>
</organism>
<gene>
    <name evidence="1" type="ORF">F4Y08_14200</name>
</gene>
<reference evidence="1" key="1">
    <citation type="submission" date="2019-09" db="EMBL/GenBank/DDBJ databases">
        <title>Characterisation of the sponge microbiome using genome-centric metagenomics.</title>
        <authorList>
            <person name="Engelberts J.P."/>
            <person name="Robbins S.J."/>
            <person name="De Goeij J.M."/>
            <person name="Aranda M."/>
            <person name="Bell S.C."/>
            <person name="Webster N.S."/>
        </authorList>
    </citation>
    <scope>NUCLEOTIDE SEQUENCE</scope>
    <source>
        <strain evidence="1">SB0662_bin_9</strain>
    </source>
</reference>
<dbReference type="EMBL" id="VXPY01000096">
    <property type="protein sequence ID" value="MYD91460.1"/>
    <property type="molecule type" value="Genomic_DNA"/>
</dbReference>
<name>A0A6B1DUG8_9CHLR</name>
<protein>
    <submittedName>
        <fullName evidence="1">Uncharacterized protein</fullName>
    </submittedName>
</protein>
<comment type="caution">
    <text evidence="1">The sequence shown here is derived from an EMBL/GenBank/DDBJ whole genome shotgun (WGS) entry which is preliminary data.</text>
</comment>